<dbReference type="InParanoid" id="H0ECX4"/>
<dbReference type="SUPFAM" id="SSF53474">
    <property type="entry name" value="alpha/beta-Hydrolases"/>
    <property type="match status" value="1"/>
</dbReference>
<accession>H0ECX4</accession>
<dbReference type="Proteomes" id="UP000005446">
    <property type="component" value="Unassembled WGS sequence"/>
</dbReference>
<dbReference type="Pfam" id="PF12697">
    <property type="entry name" value="Abhydrolase_6"/>
    <property type="match status" value="1"/>
</dbReference>
<feature type="domain" description="AB hydrolase-1" evidence="1">
    <location>
        <begin position="7"/>
        <end position="217"/>
    </location>
</feature>
<dbReference type="OrthoDB" id="408373at2759"/>
<comment type="caution">
    <text evidence="2">The sequence shown here is derived from an EMBL/GenBank/DDBJ whole genome shotgun (WGS) entry which is preliminary data.</text>
</comment>
<gene>
    <name evidence="2" type="ORF">M7I_0270</name>
</gene>
<dbReference type="PANTHER" id="PTHR37017:SF3">
    <property type="entry name" value="AB HYDROLASE-1 DOMAIN-CONTAINING PROTEIN"/>
    <property type="match status" value="1"/>
</dbReference>
<reference evidence="2 3" key="1">
    <citation type="journal article" date="2012" name="Eukaryot. Cell">
        <title>Genome sequence of the fungus Glarea lozoyensis: the first genome sequence of a species from the Helotiaceae family.</title>
        <authorList>
            <person name="Youssar L."/>
            <person name="Gruening B.A."/>
            <person name="Erxleben A."/>
            <person name="Guenther S."/>
            <person name="Huettel W."/>
        </authorList>
    </citation>
    <scope>NUCLEOTIDE SEQUENCE [LARGE SCALE GENOMIC DNA]</scope>
    <source>
        <strain evidence="3">ATCC 74030 / MF5533</strain>
    </source>
</reference>
<proteinExistence type="predicted"/>
<organism evidence="2 3">
    <name type="scientific">Glarea lozoyensis (strain ATCC 74030 / MF5533)</name>
    <dbReference type="NCBI Taxonomy" id="1104152"/>
    <lineage>
        <taxon>Eukaryota</taxon>
        <taxon>Fungi</taxon>
        <taxon>Dikarya</taxon>
        <taxon>Ascomycota</taxon>
        <taxon>Pezizomycotina</taxon>
        <taxon>Leotiomycetes</taxon>
        <taxon>Helotiales</taxon>
        <taxon>Helotiaceae</taxon>
        <taxon>Glarea</taxon>
    </lineage>
</organism>
<evidence type="ECO:0000313" key="3">
    <source>
        <dbReference type="Proteomes" id="UP000005446"/>
    </source>
</evidence>
<evidence type="ECO:0000313" key="2">
    <source>
        <dbReference type="EMBL" id="EHL03628.1"/>
    </source>
</evidence>
<keyword evidence="3" id="KW-1185">Reference proteome</keyword>
<dbReference type="AlphaFoldDB" id="H0ECX4"/>
<dbReference type="PANTHER" id="PTHR37017">
    <property type="entry name" value="AB HYDROLASE-1 DOMAIN-CONTAINING PROTEIN-RELATED"/>
    <property type="match status" value="1"/>
</dbReference>
<evidence type="ECO:0000259" key="1">
    <source>
        <dbReference type="Pfam" id="PF12697"/>
    </source>
</evidence>
<dbReference type="InterPro" id="IPR029058">
    <property type="entry name" value="AB_hydrolase_fold"/>
</dbReference>
<dbReference type="InterPro" id="IPR052897">
    <property type="entry name" value="Sec-Metab_Biosynth_Hydrolase"/>
</dbReference>
<dbReference type="EMBL" id="AGUE01000006">
    <property type="protein sequence ID" value="EHL03628.1"/>
    <property type="molecule type" value="Genomic_DNA"/>
</dbReference>
<sequence>MSTKPTIILVPGAWHSETVYDQVVSLLSEQGYKSIAVALKSTSGDSSTTPKDDIDGVRDAILGETNQGRDVVVTVHSFGGIVGASAIKGLTAKQDNSSGRVVGLIMLASGFAQTGKTFMSDPLPLFYHDLSAEEGAFWVKKLLKQSLKPMFEGGEYVYAGWKDVPVVAVISTDDRSFPVDAQKFFAQSAKDAGGDVTIKELFSSHSLMLSKPKEVVEIMTEAVSMFLEKTLSA</sequence>
<dbReference type="InterPro" id="IPR000073">
    <property type="entry name" value="AB_hydrolase_1"/>
</dbReference>
<dbReference type="Gene3D" id="3.40.50.1820">
    <property type="entry name" value="alpha/beta hydrolase"/>
    <property type="match status" value="1"/>
</dbReference>
<name>H0ECX4_GLAL7</name>
<dbReference type="HOGENOM" id="CLU_046066_1_1_1"/>
<protein>
    <recommendedName>
        <fullName evidence="1">AB hydrolase-1 domain-containing protein</fullName>
    </recommendedName>
</protein>